<dbReference type="WBParaSite" id="GPUH_0001990501-mRNA-1">
    <property type="protein sequence ID" value="GPUH_0001990501-mRNA-1"/>
    <property type="gene ID" value="GPUH_0001990501"/>
</dbReference>
<sequence>MVGMSLNEQKSNRIFRQMSDVQDVIDRVLLQLRSKVKSDLQGILIVLSCGRYASVSVVRRQSESSPSSMRNGGALYRCVLKYAY</sequence>
<reference evidence="3" key="1">
    <citation type="submission" date="2016-06" db="UniProtKB">
        <authorList>
            <consortium name="WormBaseParasite"/>
        </authorList>
    </citation>
    <scope>IDENTIFICATION</scope>
</reference>
<organism evidence="3">
    <name type="scientific">Gongylonema pulchrum</name>
    <dbReference type="NCBI Taxonomy" id="637853"/>
    <lineage>
        <taxon>Eukaryota</taxon>
        <taxon>Metazoa</taxon>
        <taxon>Ecdysozoa</taxon>
        <taxon>Nematoda</taxon>
        <taxon>Chromadorea</taxon>
        <taxon>Rhabditida</taxon>
        <taxon>Spirurina</taxon>
        <taxon>Spiruromorpha</taxon>
        <taxon>Spiruroidea</taxon>
        <taxon>Gongylonematidae</taxon>
        <taxon>Gongylonema</taxon>
    </lineage>
</organism>
<name>A0A183EFY9_9BILA</name>
<protein>
    <submittedName>
        <fullName evidence="1 3">Uncharacterized protein</fullName>
    </submittedName>
</protein>
<proteinExistence type="predicted"/>
<dbReference type="AlphaFoldDB" id="A0A183EFY9"/>
<evidence type="ECO:0000313" key="2">
    <source>
        <dbReference type="Proteomes" id="UP000271098"/>
    </source>
</evidence>
<dbReference type="EMBL" id="UYRT01089341">
    <property type="protein sequence ID" value="VDN34797.1"/>
    <property type="molecule type" value="Genomic_DNA"/>
</dbReference>
<accession>A0A183EFY9</accession>
<evidence type="ECO:0000313" key="1">
    <source>
        <dbReference type="EMBL" id="VDN34797.1"/>
    </source>
</evidence>
<dbReference type="Proteomes" id="UP000271098">
    <property type="component" value="Unassembled WGS sequence"/>
</dbReference>
<reference evidence="1 2" key="2">
    <citation type="submission" date="2018-11" db="EMBL/GenBank/DDBJ databases">
        <authorList>
            <consortium name="Pathogen Informatics"/>
        </authorList>
    </citation>
    <scope>NUCLEOTIDE SEQUENCE [LARGE SCALE GENOMIC DNA]</scope>
</reference>
<gene>
    <name evidence="1" type="ORF">GPUH_LOCUS19880</name>
</gene>
<evidence type="ECO:0000313" key="3">
    <source>
        <dbReference type="WBParaSite" id="GPUH_0001990501-mRNA-1"/>
    </source>
</evidence>
<keyword evidence="2" id="KW-1185">Reference proteome</keyword>